<reference evidence="13" key="2">
    <citation type="journal article" name="Front. Microbiol.">
        <title>Degradative Capacity of Two Strains of Rhodonia placenta: From Phenotype to Genotype.</title>
        <authorList>
            <person name="Kolle M."/>
            <person name="Horta M.A.C."/>
            <person name="Nowrousian M."/>
            <person name="Ohm R.A."/>
            <person name="Benz J.P."/>
            <person name="Pilgard A."/>
        </authorList>
    </citation>
    <scope>NUCLEOTIDE SEQUENCE</scope>
    <source>
        <strain evidence="13">FPRL280</strain>
    </source>
</reference>
<dbReference type="SUPFAM" id="SSF48264">
    <property type="entry name" value="Cytochrome P450"/>
    <property type="match status" value="1"/>
</dbReference>
<dbReference type="Gene3D" id="1.10.630.10">
    <property type="entry name" value="Cytochrome P450"/>
    <property type="match status" value="1"/>
</dbReference>
<dbReference type="InterPro" id="IPR002401">
    <property type="entry name" value="Cyt_P450_E_grp-I"/>
</dbReference>
<dbReference type="InterPro" id="IPR017972">
    <property type="entry name" value="Cyt_P450_CS"/>
</dbReference>
<comment type="cofactor">
    <cofactor evidence="1 9">
        <name>heme</name>
        <dbReference type="ChEBI" id="CHEBI:30413"/>
    </cofactor>
</comment>
<evidence type="ECO:0000256" key="9">
    <source>
        <dbReference type="PIRSR" id="PIRSR602401-1"/>
    </source>
</evidence>
<protein>
    <recommendedName>
        <fullName evidence="15">Cytochrome P450</fullName>
    </recommendedName>
</protein>
<gene>
    <name evidence="12" type="ORF">IEO21_07922</name>
    <name evidence="13" type="ORF">IEO21_07929</name>
</gene>
<dbReference type="GO" id="GO:0004497">
    <property type="term" value="F:monooxygenase activity"/>
    <property type="evidence" value="ECO:0007669"/>
    <property type="project" value="UniProtKB-KW"/>
</dbReference>
<dbReference type="GO" id="GO:0005506">
    <property type="term" value="F:iron ion binding"/>
    <property type="evidence" value="ECO:0007669"/>
    <property type="project" value="InterPro"/>
</dbReference>
<evidence type="ECO:0000313" key="14">
    <source>
        <dbReference type="Proteomes" id="UP000639403"/>
    </source>
</evidence>
<keyword evidence="7 9" id="KW-0408">Iron</keyword>
<dbReference type="Pfam" id="PF00067">
    <property type="entry name" value="p450"/>
    <property type="match status" value="1"/>
</dbReference>
<keyword evidence="11" id="KW-1133">Transmembrane helix</keyword>
<dbReference type="PROSITE" id="PS00086">
    <property type="entry name" value="CYTOCHROME_P450"/>
    <property type="match status" value="1"/>
</dbReference>
<evidence type="ECO:0000256" key="10">
    <source>
        <dbReference type="RuleBase" id="RU000461"/>
    </source>
</evidence>
<dbReference type="InterPro" id="IPR001128">
    <property type="entry name" value="Cyt_P450"/>
</dbReference>
<dbReference type="CDD" id="cd11061">
    <property type="entry name" value="CYP67-like"/>
    <property type="match status" value="1"/>
</dbReference>
<dbReference type="EMBL" id="JADOXO010000246">
    <property type="protein sequence ID" value="KAF9808254.1"/>
    <property type="molecule type" value="Genomic_DNA"/>
</dbReference>
<feature type="binding site" description="axial binding residue" evidence="9">
    <location>
        <position position="499"/>
    </location>
    <ligand>
        <name>heme</name>
        <dbReference type="ChEBI" id="CHEBI:30413"/>
    </ligand>
    <ligandPart>
        <name>Fe</name>
        <dbReference type="ChEBI" id="CHEBI:18248"/>
    </ligandPart>
</feature>
<dbReference type="PANTHER" id="PTHR24305">
    <property type="entry name" value="CYTOCHROME P450"/>
    <property type="match status" value="1"/>
</dbReference>
<dbReference type="PRINTS" id="PR00463">
    <property type="entry name" value="EP450I"/>
</dbReference>
<dbReference type="AlphaFoldDB" id="A0A8H7NX99"/>
<keyword evidence="8 10" id="KW-0503">Monooxygenase</keyword>
<evidence type="ECO:0000256" key="11">
    <source>
        <dbReference type="SAM" id="Phobius"/>
    </source>
</evidence>
<evidence type="ECO:0000256" key="5">
    <source>
        <dbReference type="ARBA" id="ARBA00022723"/>
    </source>
</evidence>
<keyword evidence="4 9" id="KW-0349">Heme</keyword>
<evidence type="ECO:0000256" key="7">
    <source>
        <dbReference type="ARBA" id="ARBA00023004"/>
    </source>
</evidence>
<evidence type="ECO:0000256" key="3">
    <source>
        <dbReference type="ARBA" id="ARBA00010617"/>
    </source>
</evidence>
<sequence>MLTYDEALNFSTVLSALACLSAGVITLSLLLPYFIDQLQLREYPGAFVAKFTSGWISWIISRNQWSETVDRLHVQHGSFVRIAPNHVSVSGPSAFEAIYGHPSSALKAPFYDIFSAGGAANIFTTHDRAEHARKRRVEAHMFSPQSIRTLESTVSVHFHVLVDQWDALCAHIQKAGSGGAEGIIGSVSWKVHESRVWFDCMPWFMFWSFDSIADLSFGRPFGMLVSAKDVVRIPKSNASGIQAIAEAASHSEKTELEMVEVPLIEVLVKRGKTIAALAYLPAWAQPIIGRLPGFREGYGAIPKLNGIAIAAVADRLRSPNGRADMLTKLLEGRDGEGYSYGPQELSAEAKTLIAAGGDTTASASCAITYYIARDPRIQAKLQAELDAALDGTGSEIAPYGAVKVLPYLEAVVNEGLRLHSGVGAGLPRVVPAGGMTILGHHLMEGTVVSSPIYTLHRSKAVWGANADEYYPERWIDASADTKKEMMSSFAPFSIGLRACIGRNLAMQQLHIVTATIFRRYSIVLQDDAPIQLEIQDSFGRKPKKCIIGVKRRILKVL</sequence>
<evidence type="ECO:0000256" key="2">
    <source>
        <dbReference type="ARBA" id="ARBA00005179"/>
    </source>
</evidence>
<reference evidence="13" key="1">
    <citation type="submission" date="2020-11" db="EMBL/GenBank/DDBJ databases">
        <authorList>
            <person name="Koelle M."/>
            <person name="Horta M.A.C."/>
            <person name="Nowrousian M."/>
            <person name="Ohm R.A."/>
            <person name="Benz P."/>
            <person name="Pilgard A."/>
        </authorList>
    </citation>
    <scope>NUCLEOTIDE SEQUENCE</scope>
    <source>
        <strain evidence="13">FPRL280</strain>
    </source>
</reference>
<accession>A0A8H7NX99</accession>
<dbReference type="PANTHER" id="PTHR24305:SF29">
    <property type="entry name" value="BENZOATE-PARA-HYDROXYLASE"/>
    <property type="match status" value="1"/>
</dbReference>
<keyword evidence="5 9" id="KW-0479">Metal-binding</keyword>
<comment type="caution">
    <text evidence="13">The sequence shown here is derived from an EMBL/GenBank/DDBJ whole genome shotgun (WGS) entry which is preliminary data.</text>
</comment>
<comment type="similarity">
    <text evidence="3 10">Belongs to the cytochrome P450 family.</text>
</comment>
<dbReference type="GO" id="GO:0016705">
    <property type="term" value="F:oxidoreductase activity, acting on paired donors, with incorporation or reduction of molecular oxygen"/>
    <property type="evidence" value="ECO:0007669"/>
    <property type="project" value="InterPro"/>
</dbReference>
<evidence type="ECO:0000256" key="6">
    <source>
        <dbReference type="ARBA" id="ARBA00023002"/>
    </source>
</evidence>
<keyword evidence="6 10" id="KW-0560">Oxidoreductase</keyword>
<evidence type="ECO:0000313" key="12">
    <source>
        <dbReference type="EMBL" id="KAF9808254.1"/>
    </source>
</evidence>
<keyword evidence="11" id="KW-0812">Transmembrane</keyword>
<dbReference type="InterPro" id="IPR050121">
    <property type="entry name" value="Cytochrome_P450_monoxygenase"/>
</dbReference>
<keyword evidence="11" id="KW-0472">Membrane</keyword>
<comment type="pathway">
    <text evidence="2">Secondary metabolite biosynthesis.</text>
</comment>
<dbReference type="EMBL" id="JADOXO010000246">
    <property type="protein sequence ID" value="KAF9808261.1"/>
    <property type="molecule type" value="Genomic_DNA"/>
</dbReference>
<evidence type="ECO:0000256" key="4">
    <source>
        <dbReference type="ARBA" id="ARBA00022617"/>
    </source>
</evidence>
<evidence type="ECO:0008006" key="15">
    <source>
        <dbReference type="Google" id="ProtNLM"/>
    </source>
</evidence>
<organism evidence="13 14">
    <name type="scientific">Rhodonia placenta</name>
    <dbReference type="NCBI Taxonomy" id="104341"/>
    <lineage>
        <taxon>Eukaryota</taxon>
        <taxon>Fungi</taxon>
        <taxon>Dikarya</taxon>
        <taxon>Basidiomycota</taxon>
        <taxon>Agaricomycotina</taxon>
        <taxon>Agaricomycetes</taxon>
        <taxon>Polyporales</taxon>
        <taxon>Adustoporiaceae</taxon>
        <taxon>Rhodonia</taxon>
    </lineage>
</organism>
<name>A0A8H7NX99_9APHY</name>
<dbReference type="Proteomes" id="UP000639403">
    <property type="component" value="Unassembled WGS sequence"/>
</dbReference>
<proteinExistence type="inferred from homology"/>
<dbReference type="GO" id="GO:0020037">
    <property type="term" value="F:heme binding"/>
    <property type="evidence" value="ECO:0007669"/>
    <property type="project" value="InterPro"/>
</dbReference>
<dbReference type="InterPro" id="IPR036396">
    <property type="entry name" value="Cyt_P450_sf"/>
</dbReference>
<evidence type="ECO:0000256" key="1">
    <source>
        <dbReference type="ARBA" id="ARBA00001971"/>
    </source>
</evidence>
<evidence type="ECO:0000256" key="8">
    <source>
        <dbReference type="ARBA" id="ARBA00023033"/>
    </source>
</evidence>
<evidence type="ECO:0000313" key="13">
    <source>
        <dbReference type="EMBL" id="KAF9808261.1"/>
    </source>
</evidence>
<dbReference type="PRINTS" id="PR00385">
    <property type="entry name" value="P450"/>
</dbReference>
<feature type="transmembrane region" description="Helical" evidence="11">
    <location>
        <begin position="12"/>
        <end position="35"/>
    </location>
</feature>